<organism evidence="2 3">
    <name type="scientific">Asparagus officinalis</name>
    <name type="common">Garden asparagus</name>
    <dbReference type="NCBI Taxonomy" id="4686"/>
    <lineage>
        <taxon>Eukaryota</taxon>
        <taxon>Viridiplantae</taxon>
        <taxon>Streptophyta</taxon>
        <taxon>Embryophyta</taxon>
        <taxon>Tracheophyta</taxon>
        <taxon>Spermatophyta</taxon>
        <taxon>Magnoliopsida</taxon>
        <taxon>Liliopsida</taxon>
        <taxon>Asparagales</taxon>
        <taxon>Asparagaceae</taxon>
        <taxon>Asparagoideae</taxon>
        <taxon>Asparagus</taxon>
    </lineage>
</organism>
<dbReference type="AlphaFoldDB" id="A0A5P1ELM4"/>
<proteinExistence type="predicted"/>
<protein>
    <submittedName>
        <fullName evidence="2">Uncharacterized protein</fullName>
    </submittedName>
</protein>
<feature type="region of interest" description="Disordered" evidence="1">
    <location>
        <begin position="66"/>
        <end position="111"/>
    </location>
</feature>
<sequence length="111" mass="12072">MTAGGELRSSRAPDGAEWPRLSAGWAQVVDWRCDHAEGNRWREAKGGYQLVQELRQGELEAQELSRIHGVGGQPNRGRAGGMGQEGRPTGGEGPERAVGSRRQARARVVTR</sequence>
<name>A0A5P1ELM4_ASPOF</name>
<accession>A0A5P1ELM4</accession>
<feature type="compositionally biased region" description="Gly residues" evidence="1">
    <location>
        <begin position="69"/>
        <end position="92"/>
    </location>
</feature>
<dbReference type="Proteomes" id="UP000243459">
    <property type="component" value="Chromosome 7"/>
</dbReference>
<dbReference type="EMBL" id="CM007387">
    <property type="protein sequence ID" value="ONK64950.1"/>
    <property type="molecule type" value="Genomic_DNA"/>
</dbReference>
<feature type="compositionally biased region" description="Basic residues" evidence="1">
    <location>
        <begin position="102"/>
        <end position="111"/>
    </location>
</feature>
<evidence type="ECO:0000313" key="2">
    <source>
        <dbReference type="EMBL" id="ONK64950.1"/>
    </source>
</evidence>
<reference evidence="3" key="1">
    <citation type="journal article" date="2017" name="Nat. Commun.">
        <title>The asparagus genome sheds light on the origin and evolution of a young Y chromosome.</title>
        <authorList>
            <person name="Harkess A."/>
            <person name="Zhou J."/>
            <person name="Xu C."/>
            <person name="Bowers J.E."/>
            <person name="Van der Hulst R."/>
            <person name="Ayyampalayam S."/>
            <person name="Mercati F."/>
            <person name="Riccardi P."/>
            <person name="McKain M.R."/>
            <person name="Kakrana A."/>
            <person name="Tang H."/>
            <person name="Ray J."/>
            <person name="Groenendijk J."/>
            <person name="Arikit S."/>
            <person name="Mathioni S.M."/>
            <person name="Nakano M."/>
            <person name="Shan H."/>
            <person name="Telgmann-Rauber A."/>
            <person name="Kanno A."/>
            <person name="Yue Z."/>
            <person name="Chen H."/>
            <person name="Li W."/>
            <person name="Chen Y."/>
            <person name="Xu X."/>
            <person name="Zhang Y."/>
            <person name="Luo S."/>
            <person name="Chen H."/>
            <person name="Gao J."/>
            <person name="Mao Z."/>
            <person name="Pires J.C."/>
            <person name="Luo M."/>
            <person name="Kudrna D."/>
            <person name="Wing R.A."/>
            <person name="Meyers B.C."/>
            <person name="Yi K."/>
            <person name="Kong H."/>
            <person name="Lavrijsen P."/>
            <person name="Sunseri F."/>
            <person name="Falavigna A."/>
            <person name="Ye Y."/>
            <person name="Leebens-Mack J.H."/>
            <person name="Chen G."/>
        </authorList>
    </citation>
    <scope>NUCLEOTIDE SEQUENCE [LARGE SCALE GENOMIC DNA]</scope>
    <source>
        <strain evidence="3">cv. DH0086</strain>
    </source>
</reference>
<feature type="region of interest" description="Disordered" evidence="1">
    <location>
        <begin position="1"/>
        <end position="21"/>
    </location>
</feature>
<gene>
    <name evidence="2" type="ORF">A4U43_C07F31780</name>
</gene>
<dbReference type="Gramene" id="ONK64950">
    <property type="protein sequence ID" value="ONK64950"/>
    <property type="gene ID" value="A4U43_C07F31780"/>
</dbReference>
<evidence type="ECO:0000313" key="3">
    <source>
        <dbReference type="Proteomes" id="UP000243459"/>
    </source>
</evidence>
<keyword evidence="3" id="KW-1185">Reference proteome</keyword>
<evidence type="ECO:0000256" key="1">
    <source>
        <dbReference type="SAM" id="MobiDB-lite"/>
    </source>
</evidence>